<evidence type="ECO:0000256" key="6">
    <source>
        <dbReference type="ARBA" id="ARBA00023157"/>
    </source>
</evidence>
<feature type="domain" description="EGF-like" evidence="9">
    <location>
        <begin position="226"/>
        <end position="267"/>
    </location>
</feature>
<dbReference type="Gene3D" id="2.90.20.10">
    <property type="entry name" value="Plasmodium vivax P25 domain"/>
    <property type="match status" value="1"/>
</dbReference>
<evidence type="ECO:0000259" key="9">
    <source>
        <dbReference type="PROSITE" id="PS50026"/>
    </source>
</evidence>
<dbReference type="Pfam" id="PF07645">
    <property type="entry name" value="EGF_CA"/>
    <property type="match status" value="15"/>
</dbReference>
<feature type="disulfide bond" evidence="8">
    <location>
        <begin position="19"/>
        <end position="36"/>
    </location>
</feature>
<dbReference type="InterPro" id="IPR018097">
    <property type="entry name" value="EGF_Ca-bd_CS"/>
</dbReference>
<accession>E4X5J8</accession>
<evidence type="ECO:0000256" key="2">
    <source>
        <dbReference type="ARBA" id="ARBA00022525"/>
    </source>
</evidence>
<reference evidence="10" key="1">
    <citation type="journal article" date="2010" name="Science">
        <title>Plasticity of animal genome architecture unmasked by rapid evolution of a pelagic tunicate.</title>
        <authorList>
            <person name="Denoeud F."/>
            <person name="Henriet S."/>
            <person name="Mungpakdee S."/>
            <person name="Aury J.M."/>
            <person name="Da Silva C."/>
            <person name="Brinkmann H."/>
            <person name="Mikhaleva J."/>
            <person name="Olsen L.C."/>
            <person name="Jubin C."/>
            <person name="Canestro C."/>
            <person name="Bouquet J.M."/>
            <person name="Danks G."/>
            <person name="Poulain J."/>
            <person name="Campsteijn C."/>
            <person name="Adamski M."/>
            <person name="Cross I."/>
            <person name="Yadetie F."/>
            <person name="Muffato M."/>
            <person name="Louis A."/>
            <person name="Butcher S."/>
            <person name="Tsagkogeorga G."/>
            <person name="Konrad A."/>
            <person name="Singh S."/>
            <person name="Jensen M.F."/>
            <person name="Cong E.H."/>
            <person name="Eikeseth-Otteraa H."/>
            <person name="Noel B."/>
            <person name="Anthouard V."/>
            <person name="Porcel B.M."/>
            <person name="Kachouri-Lafond R."/>
            <person name="Nishino A."/>
            <person name="Ugolini M."/>
            <person name="Chourrout P."/>
            <person name="Nishida H."/>
            <person name="Aasland R."/>
            <person name="Huzurbazar S."/>
            <person name="Westhof E."/>
            <person name="Delsuc F."/>
            <person name="Lehrach H."/>
            <person name="Reinhardt R."/>
            <person name="Weissenbach J."/>
            <person name="Roy S.W."/>
            <person name="Artiguenave F."/>
            <person name="Postlethwait J.H."/>
            <person name="Manak J.R."/>
            <person name="Thompson E.M."/>
            <person name="Jaillon O."/>
            <person name="Du Pasquier L."/>
            <person name="Boudinot P."/>
            <person name="Liberles D.A."/>
            <person name="Volff J.N."/>
            <person name="Philippe H."/>
            <person name="Lenhard B."/>
            <person name="Roest Crollius H."/>
            <person name="Wincker P."/>
            <person name="Chourrout D."/>
        </authorList>
    </citation>
    <scope>NUCLEOTIDE SEQUENCE [LARGE SCALE GENOMIC DNA]</scope>
</reference>
<dbReference type="Pfam" id="PF12662">
    <property type="entry name" value="cEGF"/>
    <property type="match status" value="1"/>
</dbReference>
<comment type="subcellular location">
    <subcellularLocation>
        <location evidence="1">Secreted</location>
    </subcellularLocation>
</comment>
<sequence length="1906" mass="203780">MGSSRFERASRCAVGTHNCHEDAVCTFRRGAFSFQCTCKNGYSGDGESCEDVNECLTGRHDCTDNESCINTVGSYHCKASKGDNNEKGYDCMCFEGFGGNGFKYNTGVGQPGCTDVDECAVYNTCNQLGQKCVNTYGSFVCSALPDPFHVCTAGAHECHEMAICIPDASKKKGYDCECVSGYKGNGNAHCADPDNCAVGAHNCPAGSFCVDLVGTHECRDASHPDPYGLCENYVCQEGATCLVSDDKLSRTCACNIGYFADLTGTCQDQDECSMNANACPNNGDVCVNTIGSYECMTAIEFSDGNPTCEDVNECADESLNSCSIYEVCKNLDGSYDCDSNPDPFGKCQGWNNKCAAVPEATCDFSGESTGPELGDVTISMSALPESTNVLHWSTVQTLLDHTLVFDMKFASAKLATSPIWLSTTASMSMNAQSTQPAAITFLVQSVSIMTVASLAQLTKFTCDCGAGYQQDSDFTCADIDECATGALVCPDGADPLATYCVNSDETFVCICDAGFNAGGPLGSCVDDDECTLNTFDCTAVPASVCVNTAVDASKTDYSCNCFSGFELDSTAKTCVDIDECLTSPCAAGEDCINTEGAFECRDASNPDPNGLCDATNPNSLVCIGVGAECTLTADLGSAFCACPAGFFYQDGIGCVDIDECVFPLMNICTNSEKCVNTVGSYSCQPSDDPLGRCDGVVCDANAQCFPAYNTKAGYDCLCNVGWYGNGNFQYSRNDLAFGNNGPKGCKDVDECELRMHNCEAEGKYCYNTPGSYTCTSDPNVGHPCQTGQNECHHLAQCNIADNKVGYTCECQKGFRGNGGPKGCVDLDECKFNLDDCEHGQLCYNNIGSYHCYGAASADPCMGFAFSGGCIDVDECQAPTNPCSLGKICRNTNGGYYCADPINTGDAFGVCSFGAHTCDDLAACVPDASSKAGYTCVCAAGYHGNGFVCQAVPTYQGYKCIDENECMTGNNNCAIDQFCLNLPGTFACQCVNVGASPLCLDINECYEDDNACGWGQICSNFPGGFMCLEDPEYVCREDAHTCNTLATCIPSTADKRGYECLCPDGYFGNGNNKPNEDDARSAKGPKGCTDVNECQDPEICPDEICVNFPGSHVCLPADSDVTAWEHQTPCFDNECDDNADCVLNPYSPREYDCVCRSGYKGNATEGCIDTDGGFLCINDPYGVCKPGKHTCNEGSNCMPKPGALWDHECHCKDNYRDDCLYQCGSSYTFCYRNCVIKAGGSGNICVDVDECAEGIHDCTNSIDYPYDPVVDLPPVYKPVCVNRDGAGFECSYDADPFQICASNGPCPVTQSVCSTDVALDNRDAVICTAEAGWAQDMTTFADDGIWKFVNVDECNVDPIICDSFNDGTTDCTMNPGDCVCMDNEGSYECNISADPHGLCSAPDNWCTLNGFGCLIRGAAKDEYYCDCGAAGLMAEGTVDGVAGCVDVDECAAAVDPCDFVNTGDWCVNTVVVAVTETIGHECSGDADPLGLCLSMDCGEFDPAGKRGECSVDINQKDIAFCACEVGYVGNDAGLPTDCLNVDECINPLACDGVLTADHDYCIDTPGSFVCTDEVDPNNICVDGPCGWRGVCTIIQPERKEFACGCEQGYEDICMLKCFHERDPHCYASCVHSLYGQPRCQNVNECITGDHGCMTEQECTDLDGSYTCVDTCNQADNLCHQNATCVADYSEEGFHCLCDEGFHGNEGCVDIDECELRLDNCVGADVCINTEGSFYCTSDPDPLGCTDIDECKEGTHNCQSFENEFCNNLFGSFDCIFNERCSGPTKCHPLASCMPVGENDYTCACPEGYSGDGMGIRGCIDIDECDDGSNMCHPTAFCFNLMGSYECKCPDLTPIAIMEECPGNLAVSLAFPPYDTSRTIRFQHDTSLHDSRTTQYDAVRFLDHLSFF</sequence>
<dbReference type="SUPFAM" id="SSF57196">
    <property type="entry name" value="EGF/Laminin"/>
    <property type="match status" value="3"/>
</dbReference>
<dbReference type="InterPro" id="IPR001881">
    <property type="entry name" value="EGF-like_Ca-bd_dom"/>
</dbReference>
<dbReference type="EMBL" id="FN653025">
    <property type="protein sequence ID" value="CBY18567.1"/>
    <property type="molecule type" value="Genomic_DNA"/>
</dbReference>
<dbReference type="PROSITE" id="PS00010">
    <property type="entry name" value="ASX_HYDROXYL"/>
    <property type="match status" value="1"/>
</dbReference>
<evidence type="ECO:0000256" key="7">
    <source>
        <dbReference type="ARBA" id="ARBA00023180"/>
    </source>
</evidence>
<dbReference type="Gene3D" id="2.10.25.10">
    <property type="entry name" value="Laminin"/>
    <property type="match status" value="19"/>
</dbReference>
<keyword evidence="3 8" id="KW-0245">EGF-like domain</keyword>
<evidence type="ECO:0000256" key="1">
    <source>
        <dbReference type="ARBA" id="ARBA00004613"/>
    </source>
</evidence>
<feature type="domain" description="EGF-like" evidence="9">
    <location>
        <begin position="8"/>
        <end position="50"/>
    </location>
</feature>
<protein>
    <recommendedName>
        <fullName evidence="9">EGF-like domain-containing protein</fullName>
    </recommendedName>
</protein>
<comment type="caution">
    <text evidence="8">Lacks conserved residue(s) required for the propagation of feature annotation.</text>
</comment>
<evidence type="ECO:0000256" key="5">
    <source>
        <dbReference type="ARBA" id="ARBA00022737"/>
    </source>
</evidence>
<dbReference type="InterPro" id="IPR000742">
    <property type="entry name" value="EGF"/>
</dbReference>
<name>E4X5J8_OIKDI</name>
<organism evidence="10">
    <name type="scientific">Oikopleura dioica</name>
    <name type="common">Tunicate</name>
    <dbReference type="NCBI Taxonomy" id="34765"/>
    <lineage>
        <taxon>Eukaryota</taxon>
        <taxon>Metazoa</taxon>
        <taxon>Chordata</taxon>
        <taxon>Tunicata</taxon>
        <taxon>Appendicularia</taxon>
        <taxon>Copelata</taxon>
        <taxon>Oikopleuridae</taxon>
        <taxon>Oikopleura</taxon>
    </lineage>
</organism>
<evidence type="ECO:0000256" key="3">
    <source>
        <dbReference type="ARBA" id="ARBA00022536"/>
    </source>
</evidence>
<feature type="domain" description="EGF-like" evidence="9">
    <location>
        <begin position="268"/>
        <end position="309"/>
    </location>
</feature>
<dbReference type="PROSITE" id="PS50026">
    <property type="entry name" value="EGF_3"/>
    <property type="match status" value="12"/>
</dbReference>
<dbReference type="FunFam" id="2.10.25.10:FF:000038">
    <property type="entry name" value="Fibrillin 2"/>
    <property type="match status" value="1"/>
</dbReference>
<dbReference type="PANTHER" id="PTHR24039">
    <property type="entry name" value="FIBRILLIN-RELATED"/>
    <property type="match status" value="1"/>
</dbReference>
<evidence type="ECO:0000313" key="11">
    <source>
        <dbReference type="Proteomes" id="UP000001307"/>
    </source>
</evidence>
<dbReference type="GO" id="GO:0005509">
    <property type="term" value="F:calcium ion binding"/>
    <property type="evidence" value="ECO:0007669"/>
    <property type="project" value="InterPro"/>
</dbReference>
<feature type="domain" description="EGF-like" evidence="9">
    <location>
        <begin position="656"/>
        <end position="694"/>
    </location>
</feature>
<dbReference type="PROSITE" id="PS01186">
    <property type="entry name" value="EGF_2"/>
    <property type="match status" value="7"/>
</dbReference>
<feature type="domain" description="EGF-like" evidence="9">
    <location>
        <begin position="1125"/>
        <end position="1164"/>
    </location>
</feature>
<dbReference type="OrthoDB" id="19903at2759"/>
<dbReference type="Pfam" id="PF12947">
    <property type="entry name" value="EGF_3"/>
    <property type="match status" value="1"/>
</dbReference>
<dbReference type="InParanoid" id="E4X5J8"/>
<keyword evidence="6 8" id="KW-1015">Disulfide bond</keyword>
<feature type="domain" description="EGF-like" evidence="9">
    <location>
        <begin position="1667"/>
        <end position="1707"/>
    </location>
</feature>
<feature type="disulfide bond" evidence="8">
    <location>
        <begin position="791"/>
        <end position="808"/>
    </location>
</feature>
<proteinExistence type="predicted"/>
<dbReference type="SMART" id="SM00181">
    <property type="entry name" value="EGF"/>
    <property type="match status" value="21"/>
</dbReference>
<evidence type="ECO:0000256" key="8">
    <source>
        <dbReference type="PROSITE-ProRule" id="PRU00076"/>
    </source>
</evidence>
<dbReference type="Proteomes" id="UP000001307">
    <property type="component" value="Unassembled WGS sequence"/>
</dbReference>
<dbReference type="Pfam" id="PF00008">
    <property type="entry name" value="EGF"/>
    <property type="match status" value="1"/>
</dbReference>
<feature type="disulfide bond" evidence="8">
    <location>
        <begin position="1677"/>
        <end position="1694"/>
    </location>
</feature>
<dbReference type="InterPro" id="IPR024731">
    <property type="entry name" value="NELL2-like_EGF"/>
</dbReference>
<feature type="domain" description="EGF-like" evidence="9">
    <location>
        <begin position="1819"/>
        <end position="1860"/>
    </location>
</feature>
<dbReference type="InterPro" id="IPR026823">
    <property type="entry name" value="cEGF"/>
</dbReference>
<dbReference type="SMART" id="SM00179">
    <property type="entry name" value="EGF_CA"/>
    <property type="match status" value="18"/>
</dbReference>
<feature type="domain" description="EGF-like" evidence="9">
    <location>
        <begin position="147"/>
        <end position="191"/>
    </location>
</feature>
<gene>
    <name evidence="10" type="ORF">GSOID_T00002435001</name>
</gene>
<keyword evidence="5" id="KW-0677">Repeat</keyword>
<evidence type="ECO:0000256" key="4">
    <source>
        <dbReference type="ARBA" id="ARBA00022729"/>
    </source>
</evidence>
<dbReference type="InterPro" id="IPR000152">
    <property type="entry name" value="EGF-type_Asp/Asn_hydroxyl_site"/>
</dbReference>
<keyword evidence="7" id="KW-0325">Glycoprotein</keyword>
<dbReference type="PROSITE" id="PS01187">
    <property type="entry name" value="EGF_CA"/>
    <property type="match status" value="9"/>
</dbReference>
<keyword evidence="2" id="KW-0964">Secreted</keyword>
<dbReference type="InterPro" id="IPR049883">
    <property type="entry name" value="NOTCH1_EGF-like"/>
</dbReference>
<keyword evidence="11" id="KW-1185">Reference proteome</keyword>
<feature type="disulfide bond" evidence="8">
    <location>
        <begin position="235"/>
        <end position="252"/>
    </location>
</feature>
<feature type="domain" description="EGF-like" evidence="9">
    <location>
        <begin position="780"/>
        <end position="824"/>
    </location>
</feature>
<feature type="domain" description="EGF-like" evidence="9">
    <location>
        <begin position="906"/>
        <end position="949"/>
    </location>
</feature>
<keyword evidence="4" id="KW-0732">Signal</keyword>
<feature type="domain" description="EGF-like" evidence="9">
    <location>
        <begin position="1775"/>
        <end position="1818"/>
    </location>
</feature>
<evidence type="ECO:0000313" key="10">
    <source>
        <dbReference type="EMBL" id="CBY18567.1"/>
    </source>
</evidence>
<dbReference type="GO" id="GO:0005576">
    <property type="term" value="C:extracellular region"/>
    <property type="evidence" value="ECO:0007669"/>
    <property type="project" value="UniProtKB-SubCell"/>
</dbReference>
<dbReference type="CDD" id="cd00054">
    <property type="entry name" value="EGF_CA"/>
    <property type="match status" value="1"/>
</dbReference>
<feature type="domain" description="EGF-like" evidence="9">
    <location>
        <begin position="1708"/>
        <end position="1744"/>
    </location>
</feature>